<reference evidence="6 7" key="1">
    <citation type="submission" date="2024-03" db="EMBL/GenBank/DDBJ databases">
        <title>Actinomycetospora sp. OC33-EN07, a novel actinomycete isolated from wild orchid (Aerides multiflora).</title>
        <authorList>
            <person name="Suriyachadkun C."/>
        </authorList>
    </citation>
    <scope>NUCLEOTIDE SEQUENCE [LARGE SCALE GENOMIC DNA]</scope>
    <source>
        <strain evidence="6 7">OC33-EN07</strain>
    </source>
</reference>
<gene>
    <name evidence="6" type="ORF">WCD58_03010</name>
</gene>
<feature type="region of interest" description="Disordered" evidence="4">
    <location>
        <begin position="218"/>
        <end position="239"/>
    </location>
</feature>
<evidence type="ECO:0000259" key="5">
    <source>
        <dbReference type="PROSITE" id="PS51118"/>
    </source>
</evidence>
<evidence type="ECO:0000256" key="2">
    <source>
        <dbReference type="ARBA" id="ARBA00023125"/>
    </source>
</evidence>
<dbReference type="PANTHER" id="PTHR33204">
    <property type="entry name" value="TRANSCRIPTIONAL REGULATOR, MARR FAMILY"/>
    <property type="match status" value="1"/>
</dbReference>
<dbReference type="InterPro" id="IPR036390">
    <property type="entry name" value="WH_DNA-bd_sf"/>
</dbReference>
<dbReference type="InterPro" id="IPR036388">
    <property type="entry name" value="WH-like_DNA-bd_sf"/>
</dbReference>
<evidence type="ECO:0000313" key="7">
    <source>
        <dbReference type="Proteomes" id="UP001369736"/>
    </source>
</evidence>
<organism evidence="6 7">
    <name type="scientific">Actinomycetospora flava</name>
    <dbReference type="NCBI Taxonomy" id="3129232"/>
    <lineage>
        <taxon>Bacteria</taxon>
        <taxon>Bacillati</taxon>
        <taxon>Actinomycetota</taxon>
        <taxon>Actinomycetes</taxon>
        <taxon>Pseudonocardiales</taxon>
        <taxon>Pseudonocardiaceae</taxon>
        <taxon>Actinomycetospora</taxon>
    </lineage>
</organism>
<dbReference type="SUPFAM" id="SSF46785">
    <property type="entry name" value="Winged helix' DNA-binding domain"/>
    <property type="match status" value="1"/>
</dbReference>
<protein>
    <submittedName>
        <fullName evidence="6">Helix-turn-helix domain-containing protein</fullName>
    </submittedName>
</protein>
<dbReference type="Gene3D" id="1.10.10.10">
    <property type="entry name" value="Winged helix-like DNA-binding domain superfamily/Winged helix DNA-binding domain"/>
    <property type="match status" value="1"/>
</dbReference>
<accession>A0ABU8LY99</accession>
<keyword evidence="1" id="KW-0805">Transcription regulation</keyword>
<feature type="compositionally biased region" description="Basic and acidic residues" evidence="4">
    <location>
        <begin position="227"/>
        <end position="239"/>
    </location>
</feature>
<evidence type="ECO:0000256" key="1">
    <source>
        <dbReference type="ARBA" id="ARBA00023015"/>
    </source>
</evidence>
<keyword evidence="7" id="KW-1185">Reference proteome</keyword>
<dbReference type="PANTHER" id="PTHR33204:SF18">
    <property type="entry name" value="TRANSCRIPTIONAL REGULATORY PROTEIN"/>
    <property type="match status" value="1"/>
</dbReference>
<sequence>MRTYGQFCPIARTSELIAERWTPIIIRNLLVGCRTFTEIRQGAPGISTALLAQRLEALERHGVLECHPGPAGRKTYRLTEKGRELKAVCDAMGHWGARWLEIEPHHLDPAYVLWVTTKLVDVDRLPDRTVVVRFDLRDRPDQRYWLILRRPLPELCTRGLGHVEDVVATTDDTDCLVDLHLTRTAWPEAIRCGRLVLAGPPGLTREFTTWIRPSPFASSVPGTAAERASHHASESPDDD</sequence>
<evidence type="ECO:0000256" key="3">
    <source>
        <dbReference type="ARBA" id="ARBA00023163"/>
    </source>
</evidence>
<dbReference type="InterPro" id="IPR002577">
    <property type="entry name" value="HTH_HxlR"/>
</dbReference>
<comment type="caution">
    <text evidence="6">The sequence shown here is derived from an EMBL/GenBank/DDBJ whole genome shotgun (WGS) entry which is preliminary data.</text>
</comment>
<evidence type="ECO:0000256" key="4">
    <source>
        <dbReference type="SAM" id="MobiDB-lite"/>
    </source>
</evidence>
<feature type="domain" description="HTH hxlR-type" evidence="5">
    <location>
        <begin position="8"/>
        <end position="104"/>
    </location>
</feature>
<evidence type="ECO:0000313" key="6">
    <source>
        <dbReference type="EMBL" id="MEJ2860110.1"/>
    </source>
</evidence>
<name>A0ABU8LY99_9PSEU</name>
<dbReference type="Proteomes" id="UP001369736">
    <property type="component" value="Unassembled WGS sequence"/>
</dbReference>
<dbReference type="EMBL" id="JBBEGM010000001">
    <property type="protein sequence ID" value="MEJ2860110.1"/>
    <property type="molecule type" value="Genomic_DNA"/>
</dbReference>
<keyword evidence="3" id="KW-0804">Transcription</keyword>
<dbReference type="Pfam" id="PF01638">
    <property type="entry name" value="HxlR"/>
    <property type="match status" value="1"/>
</dbReference>
<proteinExistence type="predicted"/>
<dbReference type="PROSITE" id="PS51118">
    <property type="entry name" value="HTH_HXLR"/>
    <property type="match status" value="1"/>
</dbReference>
<keyword evidence="2" id="KW-0238">DNA-binding</keyword>
<dbReference type="RefSeq" id="WP_337699340.1">
    <property type="nucleotide sequence ID" value="NZ_JBBEGM010000001.1"/>
</dbReference>